<dbReference type="InterPro" id="IPR036179">
    <property type="entry name" value="Ig-like_dom_sf"/>
</dbReference>
<dbReference type="SUPFAM" id="SSF48726">
    <property type="entry name" value="Immunoglobulin"/>
    <property type="match status" value="2"/>
</dbReference>
<keyword evidence="1" id="KW-0677">Repeat</keyword>
<dbReference type="Proteomes" id="UP000007648">
    <property type="component" value="Unassembled WGS sequence"/>
</dbReference>
<feature type="region of interest" description="Disordered" evidence="5">
    <location>
        <begin position="247"/>
        <end position="269"/>
    </location>
</feature>
<reference evidence="6" key="2">
    <citation type="submission" date="2025-08" db="UniProtKB">
        <authorList>
            <consortium name="Ensembl"/>
        </authorList>
    </citation>
    <scope>IDENTIFICATION</scope>
</reference>
<evidence type="ECO:0000256" key="3">
    <source>
        <dbReference type="ARBA" id="ARBA00023180"/>
    </source>
</evidence>
<dbReference type="GO" id="GO:0002764">
    <property type="term" value="P:immune response-regulating signaling pathway"/>
    <property type="evidence" value="ECO:0007669"/>
    <property type="project" value="TreeGrafter"/>
</dbReference>
<evidence type="ECO:0000256" key="2">
    <source>
        <dbReference type="ARBA" id="ARBA00023157"/>
    </source>
</evidence>
<proteinExistence type="predicted"/>
<name>A0A7N4NJD3_SARHA</name>
<evidence type="ECO:0000256" key="4">
    <source>
        <dbReference type="ARBA" id="ARBA00023319"/>
    </source>
</evidence>
<sequence length="293" mass="31374">MDEETEAGSGRLLINSLGNLTDVDPTPRIWIKPESASTPWANVTIQCLSINSLGSTFELLRDGKPFASLPILDPIVMFPLGPVTADNKGTYQCHIREKTSWTATSAPVEVTGTEPLPAPSITAEPGPWILQGVKTELHCQGTLLGMTFDLYQEGEPEPVASSLPPQAEAIFLIKSPGNYTCRYRAPTAAPRVGSAPSQPLHFVVPGKGRARERGSGPKTHTRARELLSKPSCSWAGSSPKACEELRQGLKGSHRKRYRGTRGSKASGYLGGSLGASSPLRLPAPLHRHISLPA</sequence>
<evidence type="ECO:0000313" key="6">
    <source>
        <dbReference type="Ensembl" id="ENSSHAP00000024066.1"/>
    </source>
</evidence>
<organism evidence="6 7">
    <name type="scientific">Sarcophilus harrisii</name>
    <name type="common">Tasmanian devil</name>
    <name type="synonym">Sarcophilus laniarius</name>
    <dbReference type="NCBI Taxonomy" id="9305"/>
    <lineage>
        <taxon>Eukaryota</taxon>
        <taxon>Metazoa</taxon>
        <taxon>Chordata</taxon>
        <taxon>Craniata</taxon>
        <taxon>Vertebrata</taxon>
        <taxon>Euteleostomi</taxon>
        <taxon>Mammalia</taxon>
        <taxon>Metatheria</taxon>
        <taxon>Dasyuromorphia</taxon>
        <taxon>Dasyuridae</taxon>
        <taxon>Sarcophilus</taxon>
    </lineage>
</organism>
<dbReference type="GO" id="GO:0005886">
    <property type="term" value="C:plasma membrane"/>
    <property type="evidence" value="ECO:0007669"/>
    <property type="project" value="TreeGrafter"/>
</dbReference>
<dbReference type="FunFam" id="2.60.40.10:FF:000033">
    <property type="entry name" value="Killer cell immunoglobulin-like receptor"/>
    <property type="match status" value="2"/>
</dbReference>
<keyword evidence="4" id="KW-0393">Immunoglobulin domain</keyword>
<dbReference type="AlphaFoldDB" id="A0A7N4NJD3"/>
<dbReference type="Gene3D" id="2.60.40.10">
    <property type="entry name" value="Immunoglobulins"/>
    <property type="match status" value="2"/>
</dbReference>
<dbReference type="PANTHER" id="PTHR11738:SF184">
    <property type="entry name" value="ALPHA-1B-GLYCOPROTEIN"/>
    <property type="match status" value="1"/>
</dbReference>
<evidence type="ECO:0008006" key="8">
    <source>
        <dbReference type="Google" id="ProtNLM"/>
    </source>
</evidence>
<reference evidence="6 7" key="1">
    <citation type="journal article" date="2011" name="Proc. Natl. Acad. Sci. U.S.A.">
        <title>Genetic diversity and population structure of the endangered marsupial Sarcophilus harrisii (Tasmanian devil).</title>
        <authorList>
            <person name="Miller W."/>
            <person name="Hayes V.M."/>
            <person name="Ratan A."/>
            <person name="Petersen D.C."/>
            <person name="Wittekindt N.E."/>
            <person name="Miller J."/>
            <person name="Walenz B."/>
            <person name="Knight J."/>
            <person name="Qi J."/>
            <person name="Zhao F."/>
            <person name="Wang Q."/>
            <person name="Bedoya-Reina O.C."/>
            <person name="Katiyar N."/>
            <person name="Tomsho L.P."/>
            <person name="Kasson L.M."/>
            <person name="Hardie R.A."/>
            <person name="Woodbridge P."/>
            <person name="Tindall E.A."/>
            <person name="Bertelsen M.F."/>
            <person name="Dixon D."/>
            <person name="Pyecroft S."/>
            <person name="Helgen K.M."/>
            <person name="Lesk A.M."/>
            <person name="Pringle T.H."/>
            <person name="Patterson N."/>
            <person name="Zhang Y."/>
            <person name="Kreiss A."/>
            <person name="Woods G.M."/>
            <person name="Jones M.E."/>
            <person name="Schuster S.C."/>
        </authorList>
    </citation>
    <scope>NUCLEOTIDE SEQUENCE [LARGE SCALE GENOMIC DNA]</scope>
</reference>
<evidence type="ECO:0000256" key="1">
    <source>
        <dbReference type="ARBA" id="ARBA00022737"/>
    </source>
</evidence>
<evidence type="ECO:0000256" key="5">
    <source>
        <dbReference type="SAM" id="MobiDB-lite"/>
    </source>
</evidence>
<keyword evidence="3" id="KW-0325">Glycoprotein</keyword>
<dbReference type="InParanoid" id="A0A7N4NJD3"/>
<dbReference type="InterPro" id="IPR013783">
    <property type="entry name" value="Ig-like_fold"/>
</dbReference>
<dbReference type="InterPro" id="IPR050412">
    <property type="entry name" value="Ig-like_Receptors_ImmuneReg"/>
</dbReference>
<keyword evidence="2" id="KW-1015">Disulfide bond</keyword>
<dbReference type="GeneTree" id="ENSGT00940000169643"/>
<reference evidence="6" key="3">
    <citation type="submission" date="2025-09" db="UniProtKB">
        <authorList>
            <consortium name="Ensembl"/>
        </authorList>
    </citation>
    <scope>IDENTIFICATION</scope>
</reference>
<feature type="compositionally biased region" description="Basic residues" evidence="5">
    <location>
        <begin position="251"/>
        <end position="261"/>
    </location>
</feature>
<dbReference type="Ensembl" id="ENSSHAT00000031614.1">
    <property type="protein sequence ID" value="ENSSHAP00000024066.1"/>
    <property type="gene ID" value="ENSSHAG00000020519.1"/>
</dbReference>
<dbReference type="PANTHER" id="PTHR11738">
    <property type="entry name" value="MHC CLASS I NK CELL RECEPTOR"/>
    <property type="match status" value="1"/>
</dbReference>
<protein>
    <recommendedName>
        <fullName evidence="8">Ig-like domain-containing protein</fullName>
    </recommendedName>
</protein>
<keyword evidence="7" id="KW-1185">Reference proteome</keyword>
<evidence type="ECO:0000313" key="7">
    <source>
        <dbReference type="Proteomes" id="UP000007648"/>
    </source>
</evidence>
<accession>A0A7N4NJD3</accession>